<keyword evidence="2" id="KW-1185">Reference proteome</keyword>
<proteinExistence type="predicted"/>
<sequence length="176" mass="20435">MLKNIAYLEFGNEKQKRAYNVIHQLNIMKDLKSYSPILCGTIPLGIDTASSDLDMIMEVHHLQDFAKIIHNYYGSYSGFRLKNKTIRGKPIVKANFTYQEFEFELFGQPQPVAEQYAYLHMIIEKYLLDEHPLWKSTIFALKEEGLKTEQAFCAMLGLTGDPYEALIDYGRKRQII</sequence>
<gene>
    <name evidence="1" type="ORF">ACFO3P_10595</name>
</gene>
<reference evidence="2" key="1">
    <citation type="journal article" date="2019" name="Int. J. Syst. Evol. Microbiol.">
        <title>The Global Catalogue of Microorganisms (GCM) 10K type strain sequencing project: providing services to taxonomists for standard genome sequencing and annotation.</title>
        <authorList>
            <consortium name="The Broad Institute Genomics Platform"/>
            <consortium name="The Broad Institute Genome Sequencing Center for Infectious Disease"/>
            <person name="Wu L."/>
            <person name="Ma J."/>
        </authorList>
    </citation>
    <scope>NUCLEOTIDE SEQUENCE [LARGE SCALE GENOMIC DNA]</scope>
    <source>
        <strain evidence="2">CCUG 37257</strain>
    </source>
</reference>
<dbReference type="EMBL" id="JBHSFT010000014">
    <property type="protein sequence ID" value="MFC4662631.1"/>
    <property type="molecule type" value="Genomic_DNA"/>
</dbReference>
<protein>
    <submittedName>
        <fullName evidence="1">DUF4269 domain-containing protein</fullName>
    </submittedName>
</protein>
<dbReference type="Proteomes" id="UP001595988">
    <property type="component" value="Unassembled WGS sequence"/>
</dbReference>
<name>A0ABV9JXW4_9BACI</name>
<organism evidence="1 2">
    <name type="scientific">Oceanobacillus aidingensis</name>
    <dbReference type="NCBI Taxonomy" id="645964"/>
    <lineage>
        <taxon>Bacteria</taxon>
        <taxon>Bacillati</taxon>
        <taxon>Bacillota</taxon>
        <taxon>Bacilli</taxon>
        <taxon>Bacillales</taxon>
        <taxon>Bacillaceae</taxon>
        <taxon>Oceanobacillus</taxon>
    </lineage>
</organism>
<accession>A0ABV9JXW4</accession>
<evidence type="ECO:0000313" key="1">
    <source>
        <dbReference type="EMBL" id="MFC4662631.1"/>
    </source>
</evidence>
<evidence type="ECO:0000313" key="2">
    <source>
        <dbReference type="Proteomes" id="UP001595988"/>
    </source>
</evidence>
<dbReference type="InterPro" id="IPR025365">
    <property type="entry name" value="DUF4269"/>
</dbReference>
<dbReference type="RefSeq" id="WP_289584854.1">
    <property type="nucleotide sequence ID" value="NZ_JBHSFT010000014.1"/>
</dbReference>
<dbReference type="Pfam" id="PF14091">
    <property type="entry name" value="DUF4269"/>
    <property type="match status" value="1"/>
</dbReference>
<comment type="caution">
    <text evidence="1">The sequence shown here is derived from an EMBL/GenBank/DDBJ whole genome shotgun (WGS) entry which is preliminary data.</text>
</comment>